<dbReference type="EMBL" id="AGCI01000084">
    <property type="protein sequence ID" value="EHM40254.1"/>
    <property type="molecule type" value="Genomic_DNA"/>
</dbReference>
<accession>G9YAC4</accession>
<dbReference type="Proteomes" id="UP000005959">
    <property type="component" value="Unassembled WGS sequence"/>
</dbReference>
<evidence type="ECO:0000256" key="1">
    <source>
        <dbReference type="SAM" id="SignalP"/>
    </source>
</evidence>
<sequence length="157" mass="17443">MFGKIIFLIFIVVFSACSCAETLLSDTPHFDSTKIGNVGLTEMQAKSLLVFSLKSEKYNISRPGIFIDDDLKDKQGKSFHPGYYTFGVGYDSPSAGATDIWGMFSISPKTGDVWEEYTCKQISFPELQKIQQIIIKKTGVTFADEVAQRRGLGCTNE</sequence>
<dbReference type="AlphaFoldDB" id="G9YAC4"/>
<dbReference type="Pfam" id="PF21576">
    <property type="entry name" value="T6SS_Tgi2PP"/>
    <property type="match status" value="1"/>
</dbReference>
<proteinExistence type="predicted"/>
<evidence type="ECO:0000313" key="3">
    <source>
        <dbReference type="Proteomes" id="UP000005959"/>
    </source>
</evidence>
<feature type="signal peptide" evidence="1">
    <location>
        <begin position="1"/>
        <end position="20"/>
    </location>
</feature>
<evidence type="ECO:0000313" key="2">
    <source>
        <dbReference type="EMBL" id="EHM40254.1"/>
    </source>
</evidence>
<dbReference type="HOGENOM" id="CLU_142239_0_0_6"/>
<name>G9YAC4_HAFAL</name>
<dbReference type="RefSeq" id="WP_004094797.1">
    <property type="nucleotide sequence ID" value="NZ_JH417541.1"/>
</dbReference>
<keyword evidence="1" id="KW-0732">Signal</keyword>
<gene>
    <name evidence="2" type="ORF">HMPREF0454_03548</name>
</gene>
<comment type="caution">
    <text evidence="2">The sequence shown here is derived from an EMBL/GenBank/DDBJ whole genome shotgun (WGS) entry which is preliminary data.</text>
</comment>
<feature type="chain" id="PRO_5003528474" evidence="1">
    <location>
        <begin position="21"/>
        <end position="157"/>
    </location>
</feature>
<dbReference type="PROSITE" id="PS51257">
    <property type="entry name" value="PROKAR_LIPOPROTEIN"/>
    <property type="match status" value="1"/>
</dbReference>
<protein>
    <submittedName>
        <fullName evidence="2">Uncharacterized protein</fullName>
    </submittedName>
</protein>
<organism evidence="2 3">
    <name type="scientific">Hafnia alvei ATCC 51873</name>
    <dbReference type="NCBI Taxonomy" id="1002364"/>
    <lineage>
        <taxon>Bacteria</taxon>
        <taxon>Pseudomonadati</taxon>
        <taxon>Pseudomonadota</taxon>
        <taxon>Gammaproteobacteria</taxon>
        <taxon>Enterobacterales</taxon>
        <taxon>Hafniaceae</taxon>
        <taxon>Hafnia</taxon>
    </lineage>
</organism>
<reference evidence="2 3" key="1">
    <citation type="submission" date="2011-08" db="EMBL/GenBank/DDBJ databases">
        <authorList>
            <person name="Weinstock G."/>
            <person name="Sodergren E."/>
            <person name="Clifton S."/>
            <person name="Fulton L."/>
            <person name="Fulton B."/>
            <person name="Courtney L."/>
            <person name="Fronick C."/>
            <person name="Harrison M."/>
            <person name="Strong C."/>
            <person name="Farmer C."/>
            <person name="Delahaunty K."/>
            <person name="Markovic C."/>
            <person name="Hall O."/>
            <person name="Minx P."/>
            <person name="Tomlinson C."/>
            <person name="Mitreva M."/>
            <person name="Hou S."/>
            <person name="Chen J."/>
            <person name="Wollam A."/>
            <person name="Pepin K.H."/>
            <person name="Johnson M."/>
            <person name="Bhonagiri V."/>
            <person name="Zhang X."/>
            <person name="Suruliraj S."/>
            <person name="Warren W."/>
            <person name="Chinwalla A."/>
            <person name="Mardis E.R."/>
            <person name="Wilson R.K."/>
        </authorList>
    </citation>
    <scope>NUCLEOTIDE SEQUENCE [LARGE SCALE GENOMIC DNA]</scope>
    <source>
        <strain evidence="2 3">ATCC 51873</strain>
    </source>
</reference>
<dbReference type="InterPro" id="IPR049066">
    <property type="entry name" value="T6SS_Tgi2PP"/>
</dbReference>
<dbReference type="Gene3D" id="3.10.450.170">
    <property type="entry name" value="type vi secretion system effector-immunity co pseudomonas protegens"/>
    <property type="match status" value="1"/>
</dbReference>